<dbReference type="Proteomes" id="UP000034637">
    <property type="component" value="Unassembled WGS sequence"/>
</dbReference>
<comment type="caution">
    <text evidence="1">The sequence shown here is derived from an EMBL/GenBank/DDBJ whole genome shotgun (WGS) entry which is preliminary data.</text>
</comment>
<organism evidence="1 2">
    <name type="scientific">Candidatus Amesbacteria bacterium GW2011_GWA1_48_9</name>
    <dbReference type="NCBI Taxonomy" id="1618355"/>
    <lineage>
        <taxon>Bacteria</taxon>
        <taxon>Candidatus Amesiibacteriota</taxon>
    </lineage>
</organism>
<name>A0A0G1X808_9BACT</name>
<protein>
    <submittedName>
        <fullName evidence="1">Uncharacterized protein</fullName>
    </submittedName>
</protein>
<sequence length="107" mass="11703">MNIFQKLGSVVRGERVVGVVEGVPCDLTVSKHCFRNLEVYECGGCGTAKQALSRAVKEKMEEGSLPREVLHLLSVERHKVLRAMTSADIEIASVMRGVLAFTADQKS</sequence>
<dbReference type="AlphaFoldDB" id="A0A0G1X808"/>
<proteinExistence type="predicted"/>
<evidence type="ECO:0000313" key="1">
    <source>
        <dbReference type="EMBL" id="KKU98733.1"/>
    </source>
</evidence>
<evidence type="ECO:0000313" key="2">
    <source>
        <dbReference type="Proteomes" id="UP000034637"/>
    </source>
</evidence>
<dbReference type="EMBL" id="LCPP01000045">
    <property type="protein sequence ID" value="KKU98733.1"/>
    <property type="molecule type" value="Genomic_DNA"/>
</dbReference>
<reference evidence="1 2" key="1">
    <citation type="journal article" date="2015" name="Nature">
        <title>rRNA introns, odd ribosomes, and small enigmatic genomes across a large radiation of phyla.</title>
        <authorList>
            <person name="Brown C.T."/>
            <person name="Hug L.A."/>
            <person name="Thomas B.C."/>
            <person name="Sharon I."/>
            <person name="Castelle C.J."/>
            <person name="Singh A."/>
            <person name="Wilkins M.J."/>
            <person name="Williams K.H."/>
            <person name="Banfield J.F."/>
        </authorList>
    </citation>
    <scope>NUCLEOTIDE SEQUENCE [LARGE SCALE GENOMIC DNA]</scope>
</reference>
<gene>
    <name evidence="1" type="ORF">UY33_C0045G0011</name>
</gene>
<accession>A0A0G1X808</accession>